<feature type="domain" description="Transposase IS200-like" evidence="1">
    <location>
        <begin position="5"/>
        <end position="118"/>
    </location>
</feature>
<name>A0A1M4U0G9_9BACT</name>
<dbReference type="SUPFAM" id="SSF143422">
    <property type="entry name" value="Transposase IS200-like"/>
    <property type="match status" value="1"/>
</dbReference>
<dbReference type="SMART" id="SM01321">
    <property type="entry name" value="Y1_Tnp"/>
    <property type="match status" value="1"/>
</dbReference>
<evidence type="ECO:0000259" key="1">
    <source>
        <dbReference type="SMART" id="SM01321"/>
    </source>
</evidence>
<dbReference type="GO" id="GO:0004803">
    <property type="term" value="F:transposase activity"/>
    <property type="evidence" value="ECO:0007669"/>
    <property type="project" value="InterPro"/>
</dbReference>
<dbReference type="AlphaFoldDB" id="A0A1M4U0G9"/>
<accession>A0A1M4U0G9</accession>
<sequence length="152" mass="17910">MANTYTQVHIQFVFAVKYRTGLIQSQWKEDLHQYITGICQSNNHKMLRINSMPDHLHMFIGMRPHQSMSSLIQNVKGESSKWIKTEGLCSNFAWQEGYGAFSYSKSHVPDVISYIENQEAHHKKQSFLTEYQHMLKAFAIEYDQQYIFKELL</sequence>
<dbReference type="NCBIfam" id="NF033573">
    <property type="entry name" value="transpos_IS200"/>
    <property type="match status" value="1"/>
</dbReference>
<keyword evidence="3" id="KW-1185">Reference proteome</keyword>
<dbReference type="RefSeq" id="WP_072833653.1">
    <property type="nucleotide sequence ID" value="NZ_FQUU01000002.1"/>
</dbReference>
<dbReference type="GO" id="GO:0006313">
    <property type="term" value="P:DNA transposition"/>
    <property type="evidence" value="ECO:0007669"/>
    <property type="project" value="InterPro"/>
</dbReference>
<dbReference type="InterPro" id="IPR036515">
    <property type="entry name" value="Transposase_17_sf"/>
</dbReference>
<dbReference type="Pfam" id="PF01797">
    <property type="entry name" value="Y1_Tnp"/>
    <property type="match status" value="1"/>
</dbReference>
<dbReference type="PANTHER" id="PTHR33360:SF2">
    <property type="entry name" value="TRANSPOSASE FOR INSERTION SEQUENCE ELEMENT IS200"/>
    <property type="match status" value="1"/>
</dbReference>
<evidence type="ECO:0000313" key="2">
    <source>
        <dbReference type="EMBL" id="SHE50143.1"/>
    </source>
</evidence>
<dbReference type="GO" id="GO:0003677">
    <property type="term" value="F:DNA binding"/>
    <property type="evidence" value="ECO:0007669"/>
    <property type="project" value="InterPro"/>
</dbReference>
<evidence type="ECO:0000313" key="3">
    <source>
        <dbReference type="Proteomes" id="UP000184048"/>
    </source>
</evidence>
<dbReference type="Proteomes" id="UP000184048">
    <property type="component" value="Unassembled WGS sequence"/>
</dbReference>
<organism evidence="2 3">
    <name type="scientific">Flavisolibacter ginsengisoli DSM 18119</name>
    <dbReference type="NCBI Taxonomy" id="1121884"/>
    <lineage>
        <taxon>Bacteria</taxon>
        <taxon>Pseudomonadati</taxon>
        <taxon>Bacteroidota</taxon>
        <taxon>Chitinophagia</taxon>
        <taxon>Chitinophagales</taxon>
        <taxon>Chitinophagaceae</taxon>
        <taxon>Flavisolibacter</taxon>
    </lineage>
</organism>
<dbReference type="PANTHER" id="PTHR33360">
    <property type="entry name" value="TRANSPOSASE FOR INSERTION SEQUENCE ELEMENT IS200"/>
    <property type="match status" value="1"/>
</dbReference>
<dbReference type="OrthoDB" id="9797997at2"/>
<protein>
    <submittedName>
        <fullName evidence="2">REP element-mobilizing transposase RayT</fullName>
    </submittedName>
</protein>
<reference evidence="2 3" key="1">
    <citation type="submission" date="2016-11" db="EMBL/GenBank/DDBJ databases">
        <authorList>
            <person name="Jaros S."/>
            <person name="Januszkiewicz K."/>
            <person name="Wedrychowicz H."/>
        </authorList>
    </citation>
    <scope>NUCLEOTIDE SEQUENCE [LARGE SCALE GENOMIC DNA]</scope>
    <source>
        <strain evidence="2 3">DSM 18119</strain>
    </source>
</reference>
<dbReference type="STRING" id="1121884.SAMN02745131_00478"/>
<dbReference type="InterPro" id="IPR002686">
    <property type="entry name" value="Transposase_17"/>
</dbReference>
<dbReference type="Gene3D" id="3.30.70.1290">
    <property type="entry name" value="Transposase IS200-like"/>
    <property type="match status" value="1"/>
</dbReference>
<proteinExistence type="predicted"/>
<dbReference type="EMBL" id="FQUU01000002">
    <property type="protein sequence ID" value="SHE50143.1"/>
    <property type="molecule type" value="Genomic_DNA"/>
</dbReference>
<gene>
    <name evidence="2" type="ORF">SAMN02745131_00478</name>
</gene>